<gene>
    <name evidence="1" type="ORF">POL67_05435</name>
</gene>
<organism evidence="1 2">
    <name type="scientific">Polyangium mundeleinium</name>
    <dbReference type="NCBI Taxonomy" id="2995306"/>
    <lineage>
        <taxon>Bacteria</taxon>
        <taxon>Pseudomonadati</taxon>
        <taxon>Myxococcota</taxon>
        <taxon>Polyangia</taxon>
        <taxon>Polyangiales</taxon>
        <taxon>Polyangiaceae</taxon>
        <taxon>Polyangium</taxon>
    </lineage>
</organism>
<dbReference type="Proteomes" id="UP001221411">
    <property type="component" value="Unassembled WGS sequence"/>
</dbReference>
<comment type="caution">
    <text evidence="1">The sequence shown here is derived from an EMBL/GenBank/DDBJ whole genome shotgun (WGS) entry which is preliminary data.</text>
</comment>
<keyword evidence="2" id="KW-1185">Reference proteome</keyword>
<dbReference type="Pfam" id="PF13599">
    <property type="entry name" value="Pentapeptide_4"/>
    <property type="match status" value="1"/>
</dbReference>
<accession>A0ABT5EHW8</accession>
<proteinExistence type="predicted"/>
<dbReference type="PANTHER" id="PTHR42999">
    <property type="entry name" value="ANTIBIOTIC RESISTANCE PROTEIN MCBG"/>
    <property type="match status" value="1"/>
</dbReference>
<dbReference type="Gene3D" id="2.160.20.80">
    <property type="entry name" value="E3 ubiquitin-protein ligase SopA"/>
    <property type="match status" value="1"/>
</dbReference>
<dbReference type="Pfam" id="PF00805">
    <property type="entry name" value="Pentapeptide"/>
    <property type="match status" value="1"/>
</dbReference>
<name>A0ABT5EHW8_9BACT</name>
<dbReference type="RefSeq" id="WP_271915980.1">
    <property type="nucleotide sequence ID" value="NZ_JAQNDO010000001.1"/>
</dbReference>
<protein>
    <submittedName>
        <fullName evidence="1">Pentapeptide repeat-containing protein</fullName>
    </submittedName>
</protein>
<dbReference type="PANTHER" id="PTHR42999:SF1">
    <property type="entry name" value="PENTAPEPTIDE REPEAT-CONTAINING PROTEIN"/>
    <property type="match status" value="1"/>
</dbReference>
<dbReference type="InterPro" id="IPR052949">
    <property type="entry name" value="PA_immunity-related"/>
</dbReference>
<sequence>MSPFEGKNSFDSETFDKLTLERADLRDREFSYCVFRRCKLGESRWTRTRLEGCVFEECDLSRIDPTMLSLRGVTFTSCKLIGVNWTKIAKFPDLSFEDCDLRYTVMDSLALRKTRFTRCGITESVFASMDFTDAVFEECRFGGTRFDGCDLRNAQFPRSSDLFVDPAKNKVKGARVPLDTAILLATSFGMRVLGFDEQKND</sequence>
<dbReference type="SUPFAM" id="SSF141571">
    <property type="entry name" value="Pentapeptide repeat-like"/>
    <property type="match status" value="1"/>
</dbReference>
<reference evidence="1 2" key="1">
    <citation type="submission" date="2022-11" db="EMBL/GenBank/DDBJ databases">
        <title>Minimal conservation of predation-associated metabolite biosynthetic gene clusters underscores biosynthetic potential of Myxococcota including descriptions for ten novel species: Archangium lansinium sp. nov., Myxococcus landrumus sp. nov., Nannocystis bai.</title>
        <authorList>
            <person name="Ahearne A."/>
            <person name="Stevens C."/>
            <person name="Dowd S."/>
        </authorList>
    </citation>
    <scope>NUCLEOTIDE SEQUENCE [LARGE SCALE GENOMIC DNA]</scope>
    <source>
        <strain evidence="1 2">RJM3</strain>
    </source>
</reference>
<evidence type="ECO:0000313" key="2">
    <source>
        <dbReference type="Proteomes" id="UP001221411"/>
    </source>
</evidence>
<dbReference type="InterPro" id="IPR001646">
    <property type="entry name" value="5peptide_repeat"/>
</dbReference>
<evidence type="ECO:0000313" key="1">
    <source>
        <dbReference type="EMBL" id="MDC0740778.1"/>
    </source>
</evidence>
<dbReference type="EMBL" id="JAQNDO010000001">
    <property type="protein sequence ID" value="MDC0740778.1"/>
    <property type="molecule type" value="Genomic_DNA"/>
</dbReference>